<name>A0A0H3GSE7_KLEPH</name>
<dbReference type="GeneID" id="11846019"/>
<dbReference type="KEGG" id="kpm:KPHS_10210"/>
<evidence type="ECO:0000313" key="1">
    <source>
        <dbReference type="EMBL" id="AEW59719.1"/>
    </source>
</evidence>
<dbReference type="RefSeq" id="WP_014342878.1">
    <property type="nucleotide sequence ID" value="NC_016845.1"/>
</dbReference>
<dbReference type="EMBL" id="CP003200">
    <property type="protein sequence ID" value="AEW59719.1"/>
    <property type="molecule type" value="Genomic_DNA"/>
</dbReference>
<organism evidence="1 2">
    <name type="scientific">Klebsiella pneumoniae subsp. pneumoniae (strain HS11286)</name>
    <dbReference type="NCBI Taxonomy" id="1125630"/>
    <lineage>
        <taxon>Bacteria</taxon>
        <taxon>Pseudomonadati</taxon>
        <taxon>Pseudomonadota</taxon>
        <taxon>Gammaproteobacteria</taxon>
        <taxon>Enterobacterales</taxon>
        <taxon>Enterobacteriaceae</taxon>
        <taxon>Klebsiella/Raoultella group</taxon>
        <taxon>Klebsiella</taxon>
        <taxon>Klebsiella pneumoniae complex</taxon>
    </lineage>
</organism>
<protein>
    <submittedName>
        <fullName evidence="1">LysR-family transcriptional regulator</fullName>
    </submittedName>
</protein>
<reference evidence="1 2" key="1">
    <citation type="journal article" date="2012" name="J. Bacteriol.">
        <title>Complete genome sequence of Klebsiella pneumoniae subsp. pneumoniae HS11286, a multidrug-resistant strain isolated from human sputum.</title>
        <authorList>
            <person name="Liu P."/>
            <person name="Li P."/>
            <person name="Jiang X."/>
            <person name="Bi D."/>
            <person name="Xie Y."/>
            <person name="Tai C."/>
            <person name="Deng Z."/>
            <person name="Rajakumar K."/>
            <person name="Ou H.Y."/>
        </authorList>
    </citation>
    <scope>NUCLEOTIDE SEQUENCE [LARGE SCALE GENOMIC DNA]</scope>
    <source>
        <strain evidence="1 2">HS11286</strain>
    </source>
</reference>
<dbReference type="HOGENOM" id="CLU_210304_0_0_6"/>
<accession>A0A0H3GSE7</accession>
<sequence length="45" mass="4597">MAAAPYPAYNPKSPLAQGLLKLPGLAASTSLRRSRKAGAARMDAG</sequence>
<dbReference type="RefSeq" id="YP_005225321.1">
    <property type="nucleotide sequence ID" value="NC_016845.1"/>
</dbReference>
<gene>
    <name evidence="1" type="ordered locus">KPHS_10210</name>
</gene>
<proteinExistence type="predicted"/>
<evidence type="ECO:0000313" key="2">
    <source>
        <dbReference type="Proteomes" id="UP000007841"/>
    </source>
</evidence>
<dbReference type="AlphaFoldDB" id="A0A0H3GSE7"/>
<dbReference type="PATRIC" id="fig|1125630.4.peg.989"/>
<keyword evidence="2" id="KW-1185">Reference proteome</keyword>
<dbReference type="Proteomes" id="UP000007841">
    <property type="component" value="Chromosome"/>
</dbReference>